<evidence type="ECO:0000256" key="1">
    <source>
        <dbReference type="ARBA" id="ARBA00022737"/>
    </source>
</evidence>
<dbReference type="InterPro" id="IPR004146">
    <property type="entry name" value="DC1"/>
</dbReference>
<evidence type="ECO:0000259" key="2">
    <source>
        <dbReference type="Pfam" id="PF03107"/>
    </source>
</evidence>
<dbReference type="InterPro" id="IPR053192">
    <property type="entry name" value="Vacuole_Formation_Reg"/>
</dbReference>
<evidence type="ECO:0008006" key="6">
    <source>
        <dbReference type="Google" id="ProtNLM"/>
    </source>
</evidence>
<dbReference type="PANTHER" id="PTHR32410">
    <property type="entry name" value="CYSTEINE/HISTIDINE-RICH C1 DOMAIN FAMILY PROTEIN"/>
    <property type="match status" value="1"/>
</dbReference>
<dbReference type="Pfam" id="PF03107">
    <property type="entry name" value="C1_2"/>
    <property type="match status" value="4"/>
</dbReference>
<reference evidence="4" key="1">
    <citation type="submission" date="2021-01" db="EMBL/GenBank/DDBJ databases">
        <authorList>
            <person name="Bezrukov I."/>
        </authorList>
    </citation>
    <scope>NUCLEOTIDE SEQUENCE</scope>
</reference>
<feature type="domain" description="DC1" evidence="2">
    <location>
        <begin position="63"/>
        <end position="111"/>
    </location>
</feature>
<keyword evidence="1" id="KW-0677">Repeat</keyword>
<dbReference type="AlphaFoldDB" id="A0A8S2AV70"/>
<evidence type="ECO:0000313" key="5">
    <source>
        <dbReference type="Proteomes" id="UP000682877"/>
    </source>
</evidence>
<protein>
    <recommendedName>
        <fullName evidence="6">Cysteine/Histidine-rich C1 domain family protein</fullName>
    </recommendedName>
</protein>
<dbReference type="SUPFAM" id="SSF57889">
    <property type="entry name" value="Cysteine-rich domain"/>
    <property type="match status" value="4"/>
</dbReference>
<organism evidence="4 5">
    <name type="scientific">Arabidopsis arenosa</name>
    <name type="common">Sand rock-cress</name>
    <name type="synonym">Cardaminopsis arenosa</name>
    <dbReference type="NCBI Taxonomy" id="38785"/>
    <lineage>
        <taxon>Eukaryota</taxon>
        <taxon>Viridiplantae</taxon>
        <taxon>Streptophyta</taxon>
        <taxon>Embryophyta</taxon>
        <taxon>Tracheophyta</taxon>
        <taxon>Spermatophyta</taxon>
        <taxon>Magnoliopsida</taxon>
        <taxon>eudicotyledons</taxon>
        <taxon>Gunneridae</taxon>
        <taxon>Pentapetalae</taxon>
        <taxon>rosids</taxon>
        <taxon>malvids</taxon>
        <taxon>Brassicales</taxon>
        <taxon>Brassicaceae</taxon>
        <taxon>Camelineae</taxon>
        <taxon>Arabidopsis</taxon>
    </lineage>
</organism>
<keyword evidence="5" id="KW-1185">Reference proteome</keyword>
<dbReference type="PANTHER" id="PTHR32410:SF154">
    <property type="entry name" value="CHP-RICH ZINC FINGER PROTEIN-LIKE-RELATED"/>
    <property type="match status" value="1"/>
</dbReference>
<gene>
    <name evidence="4" type="ORF">AARE701A_LOCUS16706</name>
</gene>
<feature type="domain" description="DC1" evidence="2">
    <location>
        <begin position="211"/>
        <end position="260"/>
    </location>
</feature>
<dbReference type="InterPro" id="IPR054483">
    <property type="entry name" value="DC1-like_CT"/>
</dbReference>
<sequence length="497" mass="57007">MESEGVSLPLIHKHLMMPWDNDLQKGDCCGRFGFSSGGYCCKRCDSFFHRKCVDVSSKSIEHPSHSIHTLKLQSKLLYLNLYKICDLCGKRIVNLLYGCKICDFNVDLYCAKYPPPEVIDISETHHHKLTLFKKLTVFNCDANKCGKPGLEFPYKCHECDLAFHVDCVWNPPEPEYPSEDVWNGEELEGIPEEIEDTEPYVVNDDNTIQHFSHKEHDLRFHVNGLFWEENKRCSACSHPICLQSFYGCIDCDFMLHQSCANYPRKKWHVLHNDRLTLVTSKDGVFWCQACGRMSNGFMYKCGDTRLDVLCGSVSEPFVHPSHPHHPLYYIPSVEEKKCNGCNNSTSRVLTCIESGCGFVLCFHCATLPQVVKHRVDDHPLSLCYGEKASGKYWCDICEKETSPSTWFYTCKDHRASLHTKCVLGDFPGLMPRSTVKLDSRSFEVVLNTSVSRPFCRVCESHCMYPIVLKMLGISDRYICSLDCIRRFFYVMKIVFGG</sequence>
<feature type="domain" description="DC1" evidence="2">
    <location>
        <begin position="375"/>
        <end position="422"/>
    </location>
</feature>
<feature type="domain" description="DC1-like C-terminal" evidence="3">
    <location>
        <begin position="442"/>
        <end position="484"/>
    </location>
</feature>
<dbReference type="InterPro" id="IPR046349">
    <property type="entry name" value="C1-like_sf"/>
</dbReference>
<evidence type="ECO:0000259" key="3">
    <source>
        <dbReference type="Pfam" id="PF22926"/>
    </source>
</evidence>
<dbReference type="EMBL" id="LR999456">
    <property type="protein sequence ID" value="CAE6133170.1"/>
    <property type="molecule type" value="Genomic_DNA"/>
</dbReference>
<name>A0A8S2AV70_ARAAE</name>
<accession>A0A8S2AV70</accession>
<dbReference type="Proteomes" id="UP000682877">
    <property type="component" value="Chromosome 6"/>
</dbReference>
<evidence type="ECO:0000313" key="4">
    <source>
        <dbReference type="EMBL" id="CAE6133170.1"/>
    </source>
</evidence>
<proteinExistence type="predicted"/>
<dbReference type="Pfam" id="PF22926">
    <property type="entry name" value="C1-like_CT"/>
    <property type="match status" value="1"/>
</dbReference>
<feature type="domain" description="DC1" evidence="2">
    <location>
        <begin position="124"/>
        <end position="168"/>
    </location>
</feature>